<feature type="region of interest" description="Disordered" evidence="7">
    <location>
        <begin position="510"/>
        <end position="537"/>
    </location>
</feature>
<dbReference type="GO" id="GO:0008017">
    <property type="term" value="F:microtubule binding"/>
    <property type="evidence" value="ECO:0007669"/>
    <property type="project" value="InterPro"/>
</dbReference>
<evidence type="ECO:0000259" key="8">
    <source>
        <dbReference type="PROSITE" id="PS50067"/>
    </source>
</evidence>
<feature type="binding site" evidence="5">
    <location>
        <begin position="138"/>
        <end position="145"/>
    </location>
    <ligand>
        <name>ATP</name>
        <dbReference type="ChEBI" id="CHEBI:30616"/>
    </ligand>
</feature>
<feature type="domain" description="Kinesin motor" evidence="8">
    <location>
        <begin position="17"/>
        <end position="217"/>
    </location>
</feature>
<keyword evidence="2 5" id="KW-0547">Nucleotide-binding</keyword>
<comment type="similarity">
    <text evidence="5">Belongs to the TRAFAC class myosin-kinesin ATPase superfamily. Kinesin family.</text>
</comment>
<dbReference type="GO" id="GO:0016887">
    <property type="term" value="F:ATP hydrolysis activity"/>
    <property type="evidence" value="ECO:0007669"/>
    <property type="project" value="TreeGrafter"/>
</dbReference>
<comment type="caution">
    <text evidence="9">The sequence shown here is derived from an EMBL/GenBank/DDBJ whole genome shotgun (WGS) entry which is preliminary data.</text>
</comment>
<evidence type="ECO:0000256" key="2">
    <source>
        <dbReference type="ARBA" id="ARBA00022741"/>
    </source>
</evidence>
<dbReference type="GO" id="GO:0005871">
    <property type="term" value="C:kinesin complex"/>
    <property type="evidence" value="ECO:0007669"/>
    <property type="project" value="TreeGrafter"/>
</dbReference>
<evidence type="ECO:0000256" key="7">
    <source>
        <dbReference type="SAM" id="MobiDB-lite"/>
    </source>
</evidence>
<dbReference type="InterPro" id="IPR001752">
    <property type="entry name" value="Kinesin_motor_dom"/>
</dbReference>
<dbReference type="PANTHER" id="PTHR24115:SF1008">
    <property type="entry name" value="KINESIN-LIKE PROTEIN SUBITO"/>
    <property type="match status" value="1"/>
</dbReference>
<dbReference type="SMART" id="SM00129">
    <property type="entry name" value="KISc"/>
    <property type="match status" value="1"/>
</dbReference>
<evidence type="ECO:0000256" key="5">
    <source>
        <dbReference type="PROSITE-ProRule" id="PRU00283"/>
    </source>
</evidence>
<dbReference type="PRINTS" id="PR00380">
    <property type="entry name" value="KINESINHEAVY"/>
</dbReference>
<keyword evidence="4 5" id="KW-0505">Motor protein</keyword>
<feature type="region of interest" description="Disordered" evidence="7">
    <location>
        <begin position="583"/>
        <end position="703"/>
    </location>
</feature>
<sequence>MHSIKTAAMEDGHGHVEVQSILRLRPMLKKEREETILLEVQKNTSRNAPPTVVLNPPRISLASPTAGHPRARSESDGTIHNTPIDFHFNHVLPETASQDKVYYTLGLPTATEAMSSLTRNSSNRPQEPNKNHLFVSMGITNSGKTYTCFGGTNIPKRRALQDGLVPRLVDSLFSQSKHHVNADSRDFSVHISMVQVSQSKGNDPKNCKIYDLFGITEKKKAPSQTIKSVRSMAAKFEKALPSVASPMRSTLAKSSDFVELDAEEPLPSVEKCFEVSQARETLQNGLDASRKAGKGNQSNHLLVVLQPFLNGSECGDKIVVLDMAGLEKAKRNQSRQKDVVGMNEAANGAVLNCLRTMIHNMNITTGKRRAIDVADDTASEISCVSQEKDPYQQSMKTVPFRQHKVTMLLHPLFRNEQMTKVTLVMAAYPGNSDYVEKKSLLQDMELLCGSSLFAAGARVSTGLERTLRQDHSTFTDTESEYGDDSTLPLAKENIARLGHTEKSVHIPSFDHEEGDMRSTTRPPAFAPSYRGSSPLGGIRQNNDDFRSAAPDAGKLPPISDFPGVSMPHNIDKSPNLIHQTMPVSMVGGPKSNSPAYSSRNDERTFQETIYQGDYLDEKRSPLTSLDNSKGRDKRVPSSTKQTEASPQKTSMKPRKVHTVALQERVVVKEHRQKSRRSSQPESARIDSSSKGNGSRQSTGGDKEMRIKQAESKMRQLLHEKQAIDDKNKELARENRELRSMLQQVGRSKRSWSNKDEEEFQENRKLRLEDQTLVKAPLYAHLKKVDYIYDIKNQWAMSDKPQFNLLFPAHFQRAPDLDTRDKIIEEREAAIMERQATSSSANRKERRSLLRRSGLFPRRL</sequence>
<evidence type="ECO:0000256" key="4">
    <source>
        <dbReference type="ARBA" id="ARBA00023175"/>
    </source>
</evidence>
<evidence type="ECO:0000256" key="1">
    <source>
        <dbReference type="ARBA" id="ARBA00022701"/>
    </source>
</evidence>
<proteinExistence type="inferred from homology"/>
<dbReference type="Pfam" id="PF00225">
    <property type="entry name" value="Kinesin"/>
    <property type="match status" value="1"/>
</dbReference>
<dbReference type="PANTHER" id="PTHR24115">
    <property type="entry name" value="KINESIN-RELATED"/>
    <property type="match status" value="1"/>
</dbReference>
<dbReference type="GO" id="GO:0003777">
    <property type="term" value="F:microtubule motor activity"/>
    <property type="evidence" value="ECO:0007669"/>
    <property type="project" value="InterPro"/>
</dbReference>
<name>A0AAD2JJ23_9STRA</name>
<feature type="coiled-coil region" evidence="6">
    <location>
        <begin position="706"/>
        <end position="747"/>
    </location>
</feature>
<evidence type="ECO:0000313" key="10">
    <source>
        <dbReference type="Proteomes" id="UP001295423"/>
    </source>
</evidence>
<dbReference type="Gene3D" id="3.40.850.10">
    <property type="entry name" value="Kinesin motor domain"/>
    <property type="match status" value="1"/>
</dbReference>
<dbReference type="Proteomes" id="UP001295423">
    <property type="component" value="Unassembled WGS sequence"/>
</dbReference>
<keyword evidence="6" id="KW-0175">Coiled coil</keyword>
<accession>A0AAD2JJ23</accession>
<dbReference type="AlphaFoldDB" id="A0AAD2JJ23"/>
<evidence type="ECO:0000313" key="9">
    <source>
        <dbReference type="EMBL" id="CAJ1953808.1"/>
    </source>
</evidence>
<keyword evidence="1" id="KW-0493">Microtubule</keyword>
<keyword evidence="3 5" id="KW-0067">ATP-binding</keyword>
<keyword evidence="10" id="KW-1185">Reference proteome</keyword>
<dbReference type="SUPFAM" id="SSF52540">
    <property type="entry name" value="P-loop containing nucleoside triphosphate hydrolases"/>
    <property type="match status" value="1"/>
</dbReference>
<feature type="region of interest" description="Disordered" evidence="7">
    <location>
        <begin position="47"/>
        <end position="75"/>
    </location>
</feature>
<reference evidence="9" key="1">
    <citation type="submission" date="2023-08" db="EMBL/GenBank/DDBJ databases">
        <authorList>
            <person name="Audoor S."/>
            <person name="Bilcke G."/>
        </authorList>
    </citation>
    <scope>NUCLEOTIDE SEQUENCE</scope>
</reference>
<feature type="compositionally biased region" description="Polar residues" evidence="7">
    <location>
        <begin position="636"/>
        <end position="650"/>
    </location>
</feature>
<dbReference type="InterPro" id="IPR027417">
    <property type="entry name" value="P-loop_NTPase"/>
</dbReference>
<evidence type="ECO:0000256" key="3">
    <source>
        <dbReference type="ARBA" id="ARBA00022840"/>
    </source>
</evidence>
<protein>
    <recommendedName>
        <fullName evidence="8">Kinesin motor domain-containing protein</fullName>
    </recommendedName>
</protein>
<evidence type="ECO:0000256" key="6">
    <source>
        <dbReference type="SAM" id="Coils"/>
    </source>
</evidence>
<dbReference type="GO" id="GO:0005874">
    <property type="term" value="C:microtubule"/>
    <property type="evidence" value="ECO:0007669"/>
    <property type="project" value="UniProtKB-KW"/>
</dbReference>
<dbReference type="GO" id="GO:0007018">
    <property type="term" value="P:microtubule-based movement"/>
    <property type="evidence" value="ECO:0007669"/>
    <property type="project" value="InterPro"/>
</dbReference>
<gene>
    <name evidence="9" type="ORF">CYCCA115_LOCUS14409</name>
</gene>
<dbReference type="InterPro" id="IPR027640">
    <property type="entry name" value="Kinesin-like_fam"/>
</dbReference>
<dbReference type="PROSITE" id="PS50067">
    <property type="entry name" value="KINESIN_MOTOR_2"/>
    <property type="match status" value="1"/>
</dbReference>
<feature type="compositionally biased region" description="Polar residues" evidence="7">
    <location>
        <begin position="677"/>
        <end position="699"/>
    </location>
</feature>
<dbReference type="InterPro" id="IPR036961">
    <property type="entry name" value="Kinesin_motor_dom_sf"/>
</dbReference>
<dbReference type="EMBL" id="CAKOGP040001842">
    <property type="protein sequence ID" value="CAJ1953808.1"/>
    <property type="molecule type" value="Genomic_DNA"/>
</dbReference>
<feature type="region of interest" description="Disordered" evidence="7">
    <location>
        <begin position="831"/>
        <end position="859"/>
    </location>
</feature>
<organism evidence="9 10">
    <name type="scientific">Cylindrotheca closterium</name>
    <dbReference type="NCBI Taxonomy" id="2856"/>
    <lineage>
        <taxon>Eukaryota</taxon>
        <taxon>Sar</taxon>
        <taxon>Stramenopiles</taxon>
        <taxon>Ochrophyta</taxon>
        <taxon>Bacillariophyta</taxon>
        <taxon>Bacillariophyceae</taxon>
        <taxon>Bacillariophycidae</taxon>
        <taxon>Bacillariales</taxon>
        <taxon>Bacillariaceae</taxon>
        <taxon>Cylindrotheca</taxon>
    </lineage>
</organism>
<dbReference type="GO" id="GO:0005634">
    <property type="term" value="C:nucleus"/>
    <property type="evidence" value="ECO:0007669"/>
    <property type="project" value="TreeGrafter"/>
</dbReference>
<dbReference type="GO" id="GO:0005524">
    <property type="term" value="F:ATP binding"/>
    <property type="evidence" value="ECO:0007669"/>
    <property type="project" value="UniProtKB-UniRule"/>
</dbReference>